<evidence type="ECO:0000256" key="1">
    <source>
        <dbReference type="SAM" id="MobiDB-lite"/>
    </source>
</evidence>
<dbReference type="Proteomes" id="UP001221142">
    <property type="component" value="Unassembled WGS sequence"/>
</dbReference>
<feature type="compositionally biased region" description="Low complexity" evidence="1">
    <location>
        <begin position="12"/>
        <end position="37"/>
    </location>
</feature>
<dbReference type="AlphaFoldDB" id="A0AAD7BZP7"/>
<feature type="region of interest" description="Disordered" evidence="1">
    <location>
        <begin position="113"/>
        <end position="168"/>
    </location>
</feature>
<reference evidence="2" key="1">
    <citation type="submission" date="2023-03" db="EMBL/GenBank/DDBJ databases">
        <title>Massive genome expansion in bonnet fungi (Mycena s.s.) driven by repeated elements and novel gene families across ecological guilds.</title>
        <authorList>
            <consortium name="Lawrence Berkeley National Laboratory"/>
            <person name="Harder C.B."/>
            <person name="Miyauchi S."/>
            <person name="Viragh M."/>
            <person name="Kuo A."/>
            <person name="Thoen E."/>
            <person name="Andreopoulos B."/>
            <person name="Lu D."/>
            <person name="Skrede I."/>
            <person name="Drula E."/>
            <person name="Henrissat B."/>
            <person name="Morin E."/>
            <person name="Kohler A."/>
            <person name="Barry K."/>
            <person name="LaButti K."/>
            <person name="Morin E."/>
            <person name="Salamov A."/>
            <person name="Lipzen A."/>
            <person name="Mereny Z."/>
            <person name="Hegedus B."/>
            <person name="Baldrian P."/>
            <person name="Stursova M."/>
            <person name="Weitz H."/>
            <person name="Taylor A."/>
            <person name="Grigoriev I.V."/>
            <person name="Nagy L.G."/>
            <person name="Martin F."/>
            <person name="Kauserud H."/>
        </authorList>
    </citation>
    <scope>NUCLEOTIDE SEQUENCE</scope>
    <source>
        <strain evidence="2">9284</strain>
    </source>
</reference>
<dbReference type="EMBL" id="JARKIF010000007">
    <property type="protein sequence ID" value="KAJ7634997.1"/>
    <property type="molecule type" value="Genomic_DNA"/>
</dbReference>
<evidence type="ECO:0000313" key="2">
    <source>
        <dbReference type="EMBL" id="KAJ7634997.1"/>
    </source>
</evidence>
<sequence>MSAPIDIASKRSSASASSSLSSSLSSPSSSLSSSSSSGVYVPVHRRTPSVPQIPQRTLPIYTPAELTALAQSPLVKQLTAATHAALHQEEDHDVFAEIAMSRRQQRTREYMARKEEAEARHQQNQNQHQHHQQQQLKAVVAAPPTPTPTTTHRRPVAHAHARVSPAPAQHRWNAYASTNKFVDATASWRPAVVSLAI</sequence>
<evidence type="ECO:0000313" key="3">
    <source>
        <dbReference type="Proteomes" id="UP001221142"/>
    </source>
</evidence>
<feature type="compositionally biased region" description="Low complexity" evidence="1">
    <location>
        <begin position="122"/>
        <end position="142"/>
    </location>
</feature>
<organism evidence="2 3">
    <name type="scientific">Roridomyces roridus</name>
    <dbReference type="NCBI Taxonomy" id="1738132"/>
    <lineage>
        <taxon>Eukaryota</taxon>
        <taxon>Fungi</taxon>
        <taxon>Dikarya</taxon>
        <taxon>Basidiomycota</taxon>
        <taxon>Agaricomycotina</taxon>
        <taxon>Agaricomycetes</taxon>
        <taxon>Agaricomycetidae</taxon>
        <taxon>Agaricales</taxon>
        <taxon>Marasmiineae</taxon>
        <taxon>Mycenaceae</taxon>
        <taxon>Roridomyces</taxon>
    </lineage>
</organism>
<feature type="region of interest" description="Disordered" evidence="1">
    <location>
        <begin position="1"/>
        <end position="41"/>
    </location>
</feature>
<keyword evidence="3" id="KW-1185">Reference proteome</keyword>
<accession>A0AAD7BZP7</accession>
<gene>
    <name evidence="2" type="ORF">FB45DRAFT_478865</name>
</gene>
<protein>
    <submittedName>
        <fullName evidence="2">Uncharacterized protein</fullName>
    </submittedName>
</protein>
<comment type="caution">
    <text evidence="2">The sequence shown here is derived from an EMBL/GenBank/DDBJ whole genome shotgun (WGS) entry which is preliminary data.</text>
</comment>
<feature type="compositionally biased region" description="Basic residues" evidence="1">
    <location>
        <begin position="151"/>
        <end position="161"/>
    </location>
</feature>
<proteinExistence type="predicted"/>
<name>A0AAD7BZP7_9AGAR</name>